<accession>A0A8E3MHC6</accession>
<gene>
    <name evidence="1" type="ORF">CEP48_05065</name>
</gene>
<evidence type="ECO:0000313" key="2">
    <source>
        <dbReference type="Proteomes" id="UP000955338"/>
    </source>
</evidence>
<keyword evidence="2" id="KW-1185">Reference proteome</keyword>
<sequence length="105" mass="12493">MKNDFKVEKVEGINGQNIWAYIAHCLNKSKFQAERQFENLDLNSRKALARVAEVEFKRHLREYNDIEKRKIGRAVRMMKHISKAFCLKVCERDFLNIDDEVNYAD</sequence>
<protein>
    <submittedName>
        <fullName evidence="1">Uncharacterized protein</fullName>
    </submittedName>
</protein>
<dbReference type="AlphaFoldDB" id="A0A8E3MHC6"/>
<dbReference type="Proteomes" id="UP000955338">
    <property type="component" value="Chromosome"/>
</dbReference>
<evidence type="ECO:0000313" key="1">
    <source>
        <dbReference type="EMBL" id="QDJ14834.1"/>
    </source>
</evidence>
<proteinExistence type="predicted"/>
<name>A0A8E3MHC6_9PAST</name>
<organism evidence="1 2">
    <name type="scientific">Mergibacter septicus</name>
    <dbReference type="NCBI Taxonomy" id="221402"/>
    <lineage>
        <taxon>Bacteria</taxon>
        <taxon>Pseudomonadati</taxon>
        <taxon>Pseudomonadota</taxon>
        <taxon>Gammaproteobacteria</taxon>
        <taxon>Pasteurellales</taxon>
        <taxon>Pasteurellaceae</taxon>
        <taxon>Mergibacter</taxon>
    </lineage>
</organism>
<dbReference type="RefSeq" id="WP_261920641.1">
    <property type="nucleotide sequence ID" value="NZ_CP022010.1"/>
</dbReference>
<dbReference type="EMBL" id="CP022011">
    <property type="protein sequence ID" value="QDJ14834.1"/>
    <property type="molecule type" value="Genomic_DNA"/>
</dbReference>
<reference evidence="1" key="1">
    <citation type="submission" date="2017-06" db="EMBL/GenBank/DDBJ databases">
        <title>Genome sequencing of pathogenic and non-pathogenic strains within Bisgaard taxon 40.</title>
        <authorList>
            <person name="Ladner J.T."/>
            <person name="Lovett S.P."/>
            <person name="Koroleva G."/>
            <person name="Lorch J.M."/>
        </authorList>
    </citation>
    <scope>NUCLEOTIDE SEQUENCE</scope>
    <source>
        <strain evidence="1">27576-1-I1</strain>
    </source>
</reference>